<sequence>MEQLLNVTYSEHYTEQRKMDIFVPGDNANGVGLLFIHGGGWNAGNRMAWHSVAAHFCELGYSCASVGYRLAPEWHHPAQIEDVRLGMSFFMENAAAYRFDPTRTAALGSSAGGHLAAMLSTIAAEDELGISPELRIRNTRPGAAVLYCPATNLHLDDNFDSLNGSIVKLFGSGEAELPGAYSEASPVDRIVGEEPVTLLIHGDDDKVIPVEHSRVYYEKLAKHGIRAELLILPGVPHGFGYGVKTPAQLESLAAIERFLRDVYPA</sequence>
<evidence type="ECO:0000256" key="1">
    <source>
        <dbReference type="ARBA" id="ARBA00022801"/>
    </source>
</evidence>
<keyword evidence="4" id="KW-1185">Reference proteome</keyword>
<dbReference type="Proteomes" id="UP000282311">
    <property type="component" value="Unassembled WGS sequence"/>
</dbReference>
<reference evidence="3 4" key="1">
    <citation type="journal article" date="2007" name="Int. J. Syst. Evol. Microbiol.">
        <title>Paenibacillus ginsengarvi sp. nov., isolated from soil from ginseng cultivation.</title>
        <authorList>
            <person name="Yoon M.H."/>
            <person name="Ten L.N."/>
            <person name="Im W.T."/>
        </authorList>
    </citation>
    <scope>NUCLEOTIDE SEQUENCE [LARGE SCALE GENOMIC DNA]</scope>
    <source>
        <strain evidence="3 4">KCTC 13059</strain>
    </source>
</reference>
<dbReference type="PANTHER" id="PTHR48081:SF6">
    <property type="entry name" value="PEPTIDASE S9 PROLYL OLIGOPEPTIDASE CATALYTIC DOMAIN-CONTAINING PROTEIN"/>
    <property type="match status" value="1"/>
</dbReference>
<dbReference type="EMBL" id="RBAH01000014">
    <property type="protein sequence ID" value="RKN80671.1"/>
    <property type="molecule type" value="Genomic_DNA"/>
</dbReference>
<dbReference type="InterPro" id="IPR049492">
    <property type="entry name" value="BD-FAE-like_dom"/>
</dbReference>
<feature type="domain" description="BD-FAE-like" evidence="2">
    <location>
        <begin position="19"/>
        <end position="220"/>
    </location>
</feature>
<evidence type="ECO:0000313" key="4">
    <source>
        <dbReference type="Proteomes" id="UP000282311"/>
    </source>
</evidence>
<dbReference type="InterPro" id="IPR029058">
    <property type="entry name" value="AB_hydrolase_fold"/>
</dbReference>
<accession>A0A3B0C7S6</accession>
<dbReference type="SUPFAM" id="SSF53474">
    <property type="entry name" value="alpha/beta-Hydrolases"/>
    <property type="match status" value="1"/>
</dbReference>
<dbReference type="InterPro" id="IPR050300">
    <property type="entry name" value="GDXG_lipolytic_enzyme"/>
</dbReference>
<dbReference type="GO" id="GO:0016787">
    <property type="term" value="F:hydrolase activity"/>
    <property type="evidence" value="ECO:0007669"/>
    <property type="project" value="UniProtKB-KW"/>
</dbReference>
<proteinExistence type="predicted"/>
<name>A0A3B0C7S6_9BACL</name>
<protein>
    <submittedName>
        <fullName evidence="3">Alpha/beta hydrolase</fullName>
    </submittedName>
</protein>
<keyword evidence="1 3" id="KW-0378">Hydrolase</keyword>
<organism evidence="3 4">
    <name type="scientific">Paenibacillus ginsengarvi</name>
    <dbReference type="NCBI Taxonomy" id="400777"/>
    <lineage>
        <taxon>Bacteria</taxon>
        <taxon>Bacillati</taxon>
        <taxon>Bacillota</taxon>
        <taxon>Bacilli</taxon>
        <taxon>Bacillales</taxon>
        <taxon>Paenibacillaceae</taxon>
        <taxon>Paenibacillus</taxon>
    </lineage>
</organism>
<dbReference type="PANTHER" id="PTHR48081">
    <property type="entry name" value="AB HYDROLASE SUPERFAMILY PROTEIN C4A8.06C"/>
    <property type="match status" value="1"/>
</dbReference>
<evidence type="ECO:0000313" key="3">
    <source>
        <dbReference type="EMBL" id="RKN80671.1"/>
    </source>
</evidence>
<dbReference type="Gene3D" id="3.40.50.1820">
    <property type="entry name" value="alpha/beta hydrolase"/>
    <property type="match status" value="1"/>
</dbReference>
<dbReference type="AlphaFoldDB" id="A0A3B0C7S6"/>
<dbReference type="OrthoDB" id="179999at2"/>
<gene>
    <name evidence="3" type="ORF">D7M11_19515</name>
</gene>
<evidence type="ECO:0000259" key="2">
    <source>
        <dbReference type="Pfam" id="PF20434"/>
    </source>
</evidence>
<comment type="caution">
    <text evidence="3">The sequence shown here is derived from an EMBL/GenBank/DDBJ whole genome shotgun (WGS) entry which is preliminary data.</text>
</comment>
<dbReference type="Pfam" id="PF20434">
    <property type="entry name" value="BD-FAE"/>
    <property type="match status" value="1"/>
</dbReference>
<dbReference type="RefSeq" id="WP_120748926.1">
    <property type="nucleotide sequence ID" value="NZ_RBAH01000014.1"/>
</dbReference>